<dbReference type="Proteomes" id="UP000480350">
    <property type="component" value="Unassembled WGS sequence"/>
</dbReference>
<feature type="domain" description="ABC transmembrane type-1" evidence="8">
    <location>
        <begin position="118"/>
        <end position="329"/>
    </location>
</feature>
<keyword evidence="10" id="KW-1185">Reference proteome</keyword>
<feature type="transmembrane region" description="Helical" evidence="7">
    <location>
        <begin position="155"/>
        <end position="177"/>
    </location>
</feature>
<sequence length="342" mass="37900">MPHKTFFWFILPSLAAMLLFIALPIVSVAIQSLHIEHEQVLITVENCGPFGCEQETVVDTAATAELRQAQPLGRFNGLGTYFDRGHLATAEVAEIWRTADGIREFFSRLMNLPFYKALVFTLAYTAIVTPSVILLGMAIALGVNALPRMFRGPTIFVSLLPMIVTPLIGSLILFWMIDAEGIIGKTLQVLFDDPELSLKASPTLTWITLFVYGIWHSAPFAFVVFYAGLQTVPGETLEAAMVDGASRWERIRYVVIPYMAPLVVFVTLIQLMDNFRVFEPIVGFSAEANATSLSYIIYSDLRGDVARFGSAAATSLLTIVGVAILLTPVLIRTWRDFNRKRA</sequence>
<accession>A0A7C9IGI9</accession>
<dbReference type="SUPFAM" id="SSF161098">
    <property type="entry name" value="MetI-like"/>
    <property type="match status" value="1"/>
</dbReference>
<dbReference type="CDD" id="cd06261">
    <property type="entry name" value="TM_PBP2"/>
    <property type="match status" value="1"/>
</dbReference>
<dbReference type="Pfam" id="PF00528">
    <property type="entry name" value="BPD_transp_1"/>
    <property type="match status" value="1"/>
</dbReference>
<keyword evidence="5 7" id="KW-1133">Transmembrane helix</keyword>
<dbReference type="AlphaFoldDB" id="A0A7C9IGI9"/>
<comment type="caution">
    <text evidence="9">The sequence shown here is derived from an EMBL/GenBank/DDBJ whole genome shotgun (WGS) entry which is preliminary data.</text>
</comment>
<keyword evidence="4 7" id="KW-0812">Transmembrane</keyword>
<dbReference type="PANTHER" id="PTHR30193">
    <property type="entry name" value="ABC TRANSPORTER PERMEASE PROTEIN"/>
    <property type="match status" value="1"/>
</dbReference>
<dbReference type="InterPro" id="IPR000515">
    <property type="entry name" value="MetI-like"/>
</dbReference>
<dbReference type="Gene3D" id="1.10.3720.10">
    <property type="entry name" value="MetI-like"/>
    <property type="match status" value="1"/>
</dbReference>
<reference evidence="9 10" key="2">
    <citation type="submission" date="2020-03" db="EMBL/GenBank/DDBJ databases">
        <title>Kangsaoukella pontilimi gen. nov., sp. nov., a new member of the family Rhodobacteraceae isolated from a tidal mudflat.</title>
        <authorList>
            <person name="Kim I.S."/>
        </authorList>
    </citation>
    <scope>NUCLEOTIDE SEQUENCE [LARGE SCALE GENOMIC DNA]</scope>
    <source>
        <strain evidence="9 10">GH1-50</strain>
    </source>
</reference>
<evidence type="ECO:0000313" key="9">
    <source>
        <dbReference type="EMBL" id="MXQ08089.1"/>
    </source>
</evidence>
<feature type="transmembrane region" description="Helical" evidence="7">
    <location>
        <begin position="6"/>
        <end position="30"/>
    </location>
</feature>
<keyword evidence="6 7" id="KW-0472">Membrane</keyword>
<organism evidence="9 10">
    <name type="scientific">Kangsaoukella pontilimi</name>
    <dbReference type="NCBI Taxonomy" id="2691042"/>
    <lineage>
        <taxon>Bacteria</taxon>
        <taxon>Pseudomonadati</taxon>
        <taxon>Pseudomonadota</taxon>
        <taxon>Alphaproteobacteria</taxon>
        <taxon>Rhodobacterales</taxon>
        <taxon>Paracoccaceae</taxon>
        <taxon>Kangsaoukella</taxon>
    </lineage>
</organism>
<feature type="transmembrane region" description="Helical" evidence="7">
    <location>
        <begin position="204"/>
        <end position="227"/>
    </location>
</feature>
<gene>
    <name evidence="9" type="ORF">GQ651_09570</name>
</gene>
<feature type="transmembrane region" description="Helical" evidence="7">
    <location>
        <begin position="310"/>
        <end position="331"/>
    </location>
</feature>
<evidence type="ECO:0000259" key="8">
    <source>
        <dbReference type="PROSITE" id="PS50928"/>
    </source>
</evidence>
<evidence type="ECO:0000256" key="2">
    <source>
        <dbReference type="ARBA" id="ARBA00022448"/>
    </source>
</evidence>
<dbReference type="InterPro" id="IPR035906">
    <property type="entry name" value="MetI-like_sf"/>
</dbReference>
<evidence type="ECO:0000256" key="4">
    <source>
        <dbReference type="ARBA" id="ARBA00022692"/>
    </source>
</evidence>
<dbReference type="GO" id="GO:0055085">
    <property type="term" value="P:transmembrane transport"/>
    <property type="evidence" value="ECO:0007669"/>
    <property type="project" value="InterPro"/>
</dbReference>
<evidence type="ECO:0000256" key="5">
    <source>
        <dbReference type="ARBA" id="ARBA00022989"/>
    </source>
</evidence>
<protein>
    <submittedName>
        <fullName evidence="9">ABC transporter permease subunit</fullName>
    </submittedName>
</protein>
<evidence type="ECO:0000313" key="10">
    <source>
        <dbReference type="Proteomes" id="UP000480350"/>
    </source>
</evidence>
<evidence type="ECO:0000256" key="7">
    <source>
        <dbReference type="RuleBase" id="RU363032"/>
    </source>
</evidence>
<proteinExistence type="inferred from homology"/>
<dbReference type="PANTHER" id="PTHR30193:SF37">
    <property type="entry name" value="INNER MEMBRANE ABC TRANSPORTER PERMEASE PROTEIN YCJO"/>
    <property type="match status" value="1"/>
</dbReference>
<dbReference type="RefSeq" id="WP_160764038.1">
    <property type="nucleotide sequence ID" value="NZ_WUPT01000002.1"/>
</dbReference>
<dbReference type="InterPro" id="IPR051393">
    <property type="entry name" value="ABC_transporter_permease"/>
</dbReference>
<comment type="similarity">
    <text evidence="7">Belongs to the binding-protein-dependent transport system permease family.</text>
</comment>
<evidence type="ECO:0000256" key="1">
    <source>
        <dbReference type="ARBA" id="ARBA00004651"/>
    </source>
</evidence>
<dbReference type="PROSITE" id="PS50928">
    <property type="entry name" value="ABC_TM1"/>
    <property type="match status" value="1"/>
</dbReference>
<comment type="subcellular location">
    <subcellularLocation>
        <location evidence="1 7">Cell membrane</location>
        <topology evidence="1 7">Multi-pass membrane protein</topology>
    </subcellularLocation>
</comment>
<reference evidence="9 10" key="1">
    <citation type="submission" date="2019-12" db="EMBL/GenBank/DDBJ databases">
        <authorList>
            <person name="Lee S.D."/>
        </authorList>
    </citation>
    <scope>NUCLEOTIDE SEQUENCE [LARGE SCALE GENOMIC DNA]</scope>
    <source>
        <strain evidence="9 10">GH1-50</strain>
    </source>
</reference>
<evidence type="ECO:0000256" key="3">
    <source>
        <dbReference type="ARBA" id="ARBA00022475"/>
    </source>
</evidence>
<keyword evidence="3" id="KW-1003">Cell membrane</keyword>
<dbReference type="EMBL" id="WUPT01000002">
    <property type="protein sequence ID" value="MXQ08089.1"/>
    <property type="molecule type" value="Genomic_DNA"/>
</dbReference>
<keyword evidence="2 7" id="KW-0813">Transport</keyword>
<evidence type="ECO:0000256" key="6">
    <source>
        <dbReference type="ARBA" id="ARBA00023136"/>
    </source>
</evidence>
<feature type="transmembrane region" description="Helical" evidence="7">
    <location>
        <begin position="117"/>
        <end position="143"/>
    </location>
</feature>
<feature type="transmembrane region" description="Helical" evidence="7">
    <location>
        <begin position="251"/>
        <end position="269"/>
    </location>
</feature>
<name>A0A7C9IGI9_9RHOB</name>
<dbReference type="GO" id="GO:0005886">
    <property type="term" value="C:plasma membrane"/>
    <property type="evidence" value="ECO:0007669"/>
    <property type="project" value="UniProtKB-SubCell"/>
</dbReference>